<sequence length="134" mass="15541">MEAIDKIREAGLKLTPQRKAVYEAMMELRHAPIEAIISCVQSKDKEITLSTVYRILDSFYKAGLLSQVYHPQTNKCYYDITVHSHHHLFYGQQIVDYEDPELTQLIQQHLEKKNLVSADIEKIQVQITVNKSLI</sequence>
<dbReference type="EMBL" id="CACRUT010000031">
    <property type="protein sequence ID" value="VYU68085.1"/>
    <property type="molecule type" value="Genomic_DNA"/>
</dbReference>
<dbReference type="InterPro" id="IPR036388">
    <property type="entry name" value="WH-like_DNA-bd_sf"/>
</dbReference>
<name>A0A6N3GUN7_9BACT</name>
<organism evidence="1">
    <name type="scientific">Paraprevotella clara</name>
    <dbReference type="NCBI Taxonomy" id="454154"/>
    <lineage>
        <taxon>Bacteria</taxon>
        <taxon>Pseudomonadati</taxon>
        <taxon>Bacteroidota</taxon>
        <taxon>Bacteroidia</taxon>
        <taxon>Bacteroidales</taxon>
        <taxon>Prevotellaceae</taxon>
        <taxon>Paraprevotella</taxon>
    </lineage>
</organism>
<dbReference type="AlphaFoldDB" id="A0A6N3GUN7"/>
<accession>A0A6N3GUN7</accession>
<dbReference type="Gene3D" id="1.10.10.10">
    <property type="entry name" value="Winged helix-like DNA-binding domain superfamily/Winged helix DNA-binding domain"/>
    <property type="match status" value="1"/>
</dbReference>
<gene>
    <name evidence="1" type="primary">perR_1</name>
    <name evidence="1" type="ORF">PCLFYP37_00627</name>
</gene>
<evidence type="ECO:0000313" key="1">
    <source>
        <dbReference type="EMBL" id="VYU68085.1"/>
    </source>
</evidence>
<proteinExistence type="predicted"/>
<dbReference type="GO" id="GO:0000976">
    <property type="term" value="F:transcription cis-regulatory region binding"/>
    <property type="evidence" value="ECO:0007669"/>
    <property type="project" value="TreeGrafter"/>
</dbReference>
<dbReference type="GO" id="GO:0045892">
    <property type="term" value="P:negative regulation of DNA-templated transcription"/>
    <property type="evidence" value="ECO:0007669"/>
    <property type="project" value="TreeGrafter"/>
</dbReference>
<dbReference type="RefSeq" id="WP_021980059.1">
    <property type="nucleotide sequence ID" value="NZ_CACRUT010000031.1"/>
</dbReference>
<dbReference type="GO" id="GO:0003700">
    <property type="term" value="F:DNA-binding transcription factor activity"/>
    <property type="evidence" value="ECO:0007669"/>
    <property type="project" value="InterPro"/>
</dbReference>
<dbReference type="GO" id="GO:0008270">
    <property type="term" value="F:zinc ion binding"/>
    <property type="evidence" value="ECO:0007669"/>
    <property type="project" value="TreeGrafter"/>
</dbReference>
<dbReference type="Pfam" id="PF01475">
    <property type="entry name" value="FUR"/>
    <property type="match status" value="1"/>
</dbReference>
<dbReference type="InterPro" id="IPR002481">
    <property type="entry name" value="FUR"/>
</dbReference>
<reference evidence="1" key="1">
    <citation type="submission" date="2019-11" db="EMBL/GenBank/DDBJ databases">
        <authorList>
            <person name="Feng L."/>
        </authorList>
    </citation>
    <scope>NUCLEOTIDE SEQUENCE</scope>
    <source>
        <strain evidence="1">PclaraLFYP37</strain>
    </source>
</reference>
<dbReference type="GO" id="GO:1900376">
    <property type="term" value="P:regulation of secondary metabolite biosynthetic process"/>
    <property type="evidence" value="ECO:0007669"/>
    <property type="project" value="TreeGrafter"/>
</dbReference>
<dbReference type="InterPro" id="IPR036390">
    <property type="entry name" value="WH_DNA-bd_sf"/>
</dbReference>
<protein>
    <submittedName>
        <fullName evidence="1">Peroxide-responsive repressor PerR</fullName>
    </submittedName>
</protein>
<dbReference type="PANTHER" id="PTHR33202:SF7">
    <property type="entry name" value="FERRIC UPTAKE REGULATION PROTEIN"/>
    <property type="match status" value="1"/>
</dbReference>
<dbReference type="SUPFAM" id="SSF46785">
    <property type="entry name" value="Winged helix' DNA-binding domain"/>
    <property type="match status" value="1"/>
</dbReference>
<dbReference type="PANTHER" id="PTHR33202">
    <property type="entry name" value="ZINC UPTAKE REGULATION PROTEIN"/>
    <property type="match status" value="1"/>
</dbReference>